<evidence type="ECO:0000259" key="2">
    <source>
        <dbReference type="Pfam" id="PF01841"/>
    </source>
</evidence>
<dbReference type="Gene3D" id="3.10.620.30">
    <property type="match status" value="1"/>
</dbReference>
<sequence length="285" mass="31042">MPTVGNPLTTADRDYLSETELLDYGHASLRTLIEDRGWESLPTGQRIGAVYTFVRDDIPFGYNQTDPIPASRVLADGYGQCNTKTILLMALLRGVGIPCRFHGATIHKRLQKGVVTGLWYRLAPTNIIHSWVEVLVDGRWLALEGVILDTGYLDGLRAMVPGERGAFLGYGVGANDLANPPIDWRGADTTIQMTGVNGDLGCYDSPDAFYAEHGANLSGFRDWLYRHVVRQRMNRKVASIRGGVPDVSCIARAGAPDAVDQARRQGPRAGRGAASVDDPARHRGA</sequence>
<dbReference type="PANTHER" id="PTHR33490">
    <property type="entry name" value="BLR5614 PROTEIN-RELATED"/>
    <property type="match status" value="1"/>
</dbReference>
<evidence type="ECO:0000313" key="4">
    <source>
        <dbReference type="Proteomes" id="UP001139068"/>
    </source>
</evidence>
<protein>
    <submittedName>
        <fullName evidence="3">Transglutaminase family protein</fullName>
    </submittedName>
</protein>
<evidence type="ECO:0000256" key="1">
    <source>
        <dbReference type="SAM" id="MobiDB-lite"/>
    </source>
</evidence>
<proteinExistence type="predicted"/>
<feature type="region of interest" description="Disordered" evidence="1">
    <location>
        <begin position="256"/>
        <end position="285"/>
    </location>
</feature>
<feature type="domain" description="Transglutaminase-like" evidence="2">
    <location>
        <begin position="42"/>
        <end position="144"/>
    </location>
</feature>
<gene>
    <name evidence="3" type="ORF">K9U37_03060</name>
</gene>
<dbReference type="EMBL" id="JAIVFL010000001">
    <property type="protein sequence ID" value="MCI4673983.1"/>
    <property type="molecule type" value="Genomic_DNA"/>
</dbReference>
<accession>A0ABS9YT42</accession>
<dbReference type="InterPro" id="IPR002931">
    <property type="entry name" value="Transglutaminase-like"/>
</dbReference>
<dbReference type="Pfam" id="PF01841">
    <property type="entry name" value="Transglut_core"/>
    <property type="match status" value="1"/>
</dbReference>
<organism evidence="3 4">
    <name type="scientific">Candidatus Mycolicibacterium alkanivorans</name>
    <dbReference type="NCBI Taxonomy" id="2954114"/>
    <lineage>
        <taxon>Bacteria</taxon>
        <taxon>Bacillati</taxon>
        <taxon>Actinomycetota</taxon>
        <taxon>Actinomycetes</taxon>
        <taxon>Mycobacteriales</taxon>
        <taxon>Mycobacteriaceae</taxon>
        <taxon>Mycolicibacterium</taxon>
    </lineage>
</organism>
<name>A0ABS9YT42_9MYCO</name>
<evidence type="ECO:0000313" key="3">
    <source>
        <dbReference type="EMBL" id="MCI4673983.1"/>
    </source>
</evidence>
<keyword evidence="4" id="KW-1185">Reference proteome</keyword>
<dbReference type="InterPro" id="IPR038765">
    <property type="entry name" value="Papain-like_cys_pep_sf"/>
</dbReference>
<comment type="caution">
    <text evidence="3">The sequence shown here is derived from an EMBL/GenBank/DDBJ whole genome shotgun (WGS) entry which is preliminary data.</text>
</comment>
<reference evidence="3" key="1">
    <citation type="journal article" date="2022" name="ISME J.">
        <title>Identification of active gaseous-alkane degraders at natural gas seeps.</title>
        <authorList>
            <person name="Farhan Ul Haque M."/>
            <person name="Hernandez M."/>
            <person name="Crombie A.T."/>
            <person name="Murrell J.C."/>
        </authorList>
    </citation>
    <scope>NUCLEOTIDE SEQUENCE</scope>
    <source>
        <strain evidence="3">ANDR5</strain>
    </source>
</reference>
<dbReference type="Proteomes" id="UP001139068">
    <property type="component" value="Unassembled WGS sequence"/>
</dbReference>
<dbReference type="SUPFAM" id="SSF54001">
    <property type="entry name" value="Cysteine proteinases"/>
    <property type="match status" value="1"/>
</dbReference>
<dbReference type="RefSeq" id="WP_243070471.1">
    <property type="nucleotide sequence ID" value="NZ_JAIVFL010000001.1"/>
</dbReference>